<dbReference type="Gene3D" id="3.30.70.1750">
    <property type="entry name" value="Uncharacterised protein PF11491, DUF3213"/>
    <property type="match status" value="1"/>
</dbReference>
<name>B6YTS0_THEON</name>
<protein>
    <recommendedName>
        <fullName evidence="3">DUF3213 domain-containing protein</fullName>
    </recommendedName>
</protein>
<proteinExistence type="predicted"/>
<dbReference type="OrthoDB" id="86081at2157"/>
<evidence type="ECO:0000313" key="2">
    <source>
        <dbReference type="Proteomes" id="UP000002727"/>
    </source>
</evidence>
<dbReference type="GeneID" id="7018558"/>
<evidence type="ECO:0008006" key="3">
    <source>
        <dbReference type="Google" id="ProtNLM"/>
    </source>
</evidence>
<gene>
    <name evidence="1" type="ordered locus">TON_1521</name>
</gene>
<dbReference type="KEGG" id="ton:TON_1521"/>
<sequence>MTVNGEKRLTKLSFKFGNIDWEMAVVKQYELLKNAGVWRAFINGYAKNGFVVFDEEKLSREKLLEKLKELEPEVVREEHLTVAELLESSHSWGNILGRMES</sequence>
<dbReference type="HOGENOM" id="CLU_181235_0_0_2"/>
<dbReference type="AlphaFoldDB" id="B6YTS0"/>
<organism evidence="1 2">
    <name type="scientific">Thermococcus onnurineus (strain NA1)</name>
    <dbReference type="NCBI Taxonomy" id="523850"/>
    <lineage>
        <taxon>Archaea</taxon>
        <taxon>Methanobacteriati</taxon>
        <taxon>Methanobacteriota</taxon>
        <taxon>Thermococci</taxon>
        <taxon>Thermococcales</taxon>
        <taxon>Thermococcaceae</taxon>
        <taxon>Thermococcus</taxon>
    </lineage>
</organism>
<dbReference type="STRING" id="523850.TON_1521"/>
<dbReference type="EMBL" id="CP000855">
    <property type="protein sequence ID" value="ACJ17011.1"/>
    <property type="molecule type" value="Genomic_DNA"/>
</dbReference>
<accession>B6YTS0</accession>
<reference evidence="1 2" key="1">
    <citation type="journal article" date="2008" name="J. Bacteriol.">
        <title>The complete genome sequence of Thermococcus onnurineus NA1 reveals a mixed heterotrophic and carboxydotrophic metabolism.</title>
        <authorList>
            <person name="Lee H.S."/>
            <person name="Kang S.G."/>
            <person name="Bae S.S."/>
            <person name="Lim J.K."/>
            <person name="Cho Y."/>
            <person name="Kim Y.J."/>
            <person name="Jeon J.H."/>
            <person name="Cha S.S."/>
            <person name="Kwon K.K."/>
            <person name="Kim H.T."/>
            <person name="Park C.J."/>
            <person name="Lee H.W."/>
            <person name="Kim S.I."/>
            <person name="Chun J."/>
            <person name="Colwell R.R."/>
            <person name="Kim S.J."/>
            <person name="Lee J.H."/>
        </authorList>
    </citation>
    <scope>NUCLEOTIDE SEQUENCE [LARGE SCALE GENOMIC DNA]</scope>
    <source>
        <strain evidence="1 2">NA1</strain>
    </source>
</reference>
<dbReference type="PATRIC" id="fig|523850.10.peg.1534"/>
<keyword evidence="2" id="KW-1185">Reference proteome</keyword>
<dbReference type="Pfam" id="PF11491">
    <property type="entry name" value="DUF3213"/>
    <property type="match status" value="1"/>
</dbReference>
<evidence type="ECO:0000313" key="1">
    <source>
        <dbReference type="EMBL" id="ACJ17011.1"/>
    </source>
</evidence>
<dbReference type="Proteomes" id="UP000002727">
    <property type="component" value="Chromosome"/>
</dbReference>
<dbReference type="RefSeq" id="WP_012572483.1">
    <property type="nucleotide sequence ID" value="NC_011529.1"/>
</dbReference>
<dbReference type="InterPro" id="IPR021583">
    <property type="entry name" value="DUF3213"/>
</dbReference>
<dbReference type="eggNOG" id="arCOG05777">
    <property type="taxonomic scope" value="Archaea"/>
</dbReference>